<feature type="region of interest" description="Disordered" evidence="1">
    <location>
        <begin position="192"/>
        <end position="215"/>
    </location>
</feature>
<dbReference type="Pfam" id="PF03551">
    <property type="entry name" value="PadR"/>
    <property type="match status" value="1"/>
</dbReference>
<feature type="compositionally biased region" description="Low complexity" evidence="1">
    <location>
        <begin position="195"/>
        <end position="209"/>
    </location>
</feature>
<dbReference type="SUPFAM" id="SSF46785">
    <property type="entry name" value="Winged helix' DNA-binding domain"/>
    <property type="match status" value="1"/>
</dbReference>
<dbReference type="GO" id="GO:0003677">
    <property type="term" value="F:DNA binding"/>
    <property type="evidence" value="ECO:0007669"/>
    <property type="project" value="UniProtKB-KW"/>
</dbReference>
<keyword evidence="4" id="KW-0238">DNA-binding</keyword>
<evidence type="ECO:0000313" key="5">
    <source>
        <dbReference type="Proteomes" id="UP000183015"/>
    </source>
</evidence>
<evidence type="ECO:0000259" key="2">
    <source>
        <dbReference type="Pfam" id="PF03551"/>
    </source>
</evidence>
<evidence type="ECO:0000259" key="3">
    <source>
        <dbReference type="Pfam" id="PF10400"/>
    </source>
</evidence>
<evidence type="ECO:0000256" key="1">
    <source>
        <dbReference type="SAM" id="MobiDB-lite"/>
    </source>
</evidence>
<evidence type="ECO:0000313" key="4">
    <source>
        <dbReference type="EMBL" id="SEL75857.1"/>
    </source>
</evidence>
<dbReference type="InterPro" id="IPR036388">
    <property type="entry name" value="WH-like_DNA-bd_sf"/>
</dbReference>
<dbReference type="RefSeq" id="WP_082015603.1">
    <property type="nucleotide sequence ID" value="NZ_BBPN01000054.1"/>
</dbReference>
<accession>A0A1H7SWF9</accession>
<feature type="domain" description="Transcription regulator PadR N-terminal" evidence="2">
    <location>
        <begin position="7"/>
        <end position="82"/>
    </location>
</feature>
<dbReference type="Proteomes" id="UP000183015">
    <property type="component" value="Unassembled WGS sequence"/>
</dbReference>
<dbReference type="PANTHER" id="PTHR43252:SF6">
    <property type="entry name" value="NEGATIVE TRANSCRIPTION REGULATOR PADR"/>
    <property type="match status" value="1"/>
</dbReference>
<dbReference type="OrthoDB" id="3186544at2"/>
<dbReference type="InterPro" id="IPR005149">
    <property type="entry name" value="Tscrpt_reg_PadR_N"/>
</dbReference>
<dbReference type="Gene3D" id="1.10.10.10">
    <property type="entry name" value="Winged helix-like DNA-binding domain superfamily/Winged helix DNA-binding domain"/>
    <property type="match status" value="1"/>
</dbReference>
<name>A0A1H7SWF9_STRJI</name>
<reference evidence="5" key="1">
    <citation type="submission" date="2016-10" db="EMBL/GenBank/DDBJ databases">
        <authorList>
            <person name="Varghese N."/>
        </authorList>
    </citation>
    <scope>NUCLEOTIDE SEQUENCE [LARGE SCALE GENOMIC DNA]</scope>
    <source>
        <strain evidence="5">DSM 45096 / BCRC 16803 / CGMCC 4.1857 / CIP 109030 / JCM 12277 / KCTC 19219 / NBRC 100920 / 33214</strain>
    </source>
</reference>
<dbReference type="STRING" id="235985.SAMN05414137_112216"/>
<dbReference type="PANTHER" id="PTHR43252">
    <property type="entry name" value="TRANSCRIPTIONAL REGULATOR YQJI"/>
    <property type="match status" value="1"/>
</dbReference>
<dbReference type="eggNOG" id="COG1695">
    <property type="taxonomic scope" value="Bacteria"/>
</dbReference>
<dbReference type="InterPro" id="IPR018309">
    <property type="entry name" value="Tscrpt_reg_PadR_C"/>
</dbReference>
<dbReference type="InterPro" id="IPR036390">
    <property type="entry name" value="WH_DNA-bd_sf"/>
</dbReference>
<keyword evidence="5" id="KW-1185">Reference proteome</keyword>
<dbReference type="AlphaFoldDB" id="A0A1H7SWF9"/>
<proteinExistence type="predicted"/>
<protein>
    <submittedName>
        <fullName evidence="4">DNA-binding transcriptional regulator, PadR family</fullName>
    </submittedName>
</protein>
<dbReference type="Pfam" id="PF10400">
    <property type="entry name" value="Vir_act_alpha_C"/>
    <property type="match status" value="1"/>
</dbReference>
<dbReference type="EMBL" id="FOAZ01000012">
    <property type="protein sequence ID" value="SEL75857.1"/>
    <property type="molecule type" value="Genomic_DNA"/>
</dbReference>
<sequence>MPLHHAVLALLADGPSHGYELKGRFEEAIGPQWGGLNIGHLYQVLDRLVRDGHVTRVHVAQSDRPDKNAYQLTGQGRQELEEWATSPWVRTSGFRDELFLKLLGAARLGPQSLAALVAAQRETYLAEIGALTRLRRERGEEPLVALLIDAAVAHTKADLAIVDSAEARLADVANAAVMRGAECASMDATDLSRNTSGASAVSAGGSTSSNPGVSR</sequence>
<feature type="domain" description="Transcription regulator PadR C-terminal" evidence="3">
    <location>
        <begin position="95"/>
        <end position="169"/>
    </location>
</feature>
<organism evidence="4 5">
    <name type="scientific">Streptacidiphilus jiangxiensis</name>
    <dbReference type="NCBI Taxonomy" id="235985"/>
    <lineage>
        <taxon>Bacteria</taxon>
        <taxon>Bacillati</taxon>
        <taxon>Actinomycetota</taxon>
        <taxon>Actinomycetes</taxon>
        <taxon>Kitasatosporales</taxon>
        <taxon>Streptomycetaceae</taxon>
        <taxon>Streptacidiphilus</taxon>
    </lineage>
</organism>
<gene>
    <name evidence="4" type="ORF">SAMN05414137_112216</name>
</gene>